<keyword evidence="2" id="KW-1185">Reference proteome</keyword>
<comment type="caution">
    <text evidence="1">The sequence shown here is derived from an EMBL/GenBank/DDBJ whole genome shotgun (WGS) entry which is preliminary data.</text>
</comment>
<dbReference type="Proteomes" id="UP000030145">
    <property type="component" value="Unassembled WGS sequence"/>
</dbReference>
<dbReference type="EMBL" id="JRVJ01000009">
    <property type="protein sequence ID" value="KGM18677.1"/>
    <property type="molecule type" value="Genomic_DNA"/>
</dbReference>
<accession>A0A0A2DLM3</accession>
<dbReference type="AlphaFoldDB" id="A0A0A2DLM3"/>
<dbReference type="Gene3D" id="3.40.960.10">
    <property type="entry name" value="VSR Endonuclease"/>
    <property type="match status" value="1"/>
</dbReference>
<sequence>MERNKGLGQVILQRESHLPWPDTRSAILQEHHPLNRYHPEVERGIAAHGVEKERQRLTVRGFNGRFSRVSRTAYLPAASERPAQELRFGGRHNHMGFTYRHHMISRIRARALENPQVTFTGWAALRILGLPYWVNDMPVQILAAAGGRKPRTLYQPHIVVSRCGWKCAVRADWRAEFHDLPAETQCATGGIAVSQALRDVLTQNAKWWLPDLRWLEGKLGLSSVEIRAVQLLDAVRRFLPHDALDASDVFAAGQVNRKRVVKLVELSTPLADSPIESLLRLLLRSVLPDLRPQVVMMDSSYPDLPVATADLWSPSARIAVFYDGDHHDDPQQRHIDARVDRDLRSQGIHVLRFTKWDLRDPVSIVDSVARAARLGNAAQG</sequence>
<protein>
    <recommendedName>
        <fullName evidence="3">DUF559 domain-containing protein</fullName>
    </recommendedName>
</protein>
<proteinExistence type="predicted"/>
<gene>
    <name evidence="1" type="ORF">MA47_05885</name>
</gene>
<evidence type="ECO:0000313" key="1">
    <source>
        <dbReference type="EMBL" id="KGM18677.1"/>
    </source>
</evidence>
<evidence type="ECO:0008006" key="3">
    <source>
        <dbReference type="Google" id="ProtNLM"/>
    </source>
</evidence>
<evidence type="ECO:0000313" key="2">
    <source>
        <dbReference type="Proteomes" id="UP000030145"/>
    </source>
</evidence>
<reference evidence="1 2" key="1">
    <citation type="submission" date="2014-10" db="EMBL/GenBank/DDBJ databases">
        <title>Whole Genome sequence of Corynebacterium auriscanis strain CIP 106629.</title>
        <authorList>
            <person name="Hassan S.S."/>
            <person name="Jamal S.B."/>
            <person name="Tiwari S."/>
            <person name="Oliveira L.D.C."/>
            <person name="Souza F."/>
            <person name="Mariano D.C."/>
            <person name="Almeida S."/>
            <person name="Dorella F."/>
            <person name="Pereira F."/>
            <person name="Carvalho A."/>
            <person name="Leal C.A."/>
            <person name="Soares S.D.C."/>
            <person name="Figueiredo H.C."/>
            <person name="Silva A."/>
            <person name="Azevedo V.A."/>
        </authorList>
    </citation>
    <scope>NUCLEOTIDE SEQUENCE [LARGE SCALE GENOMIC DNA]</scope>
    <source>
        <strain evidence="1 2">CIP 106629</strain>
    </source>
</reference>
<organism evidence="1 2">
    <name type="scientific">Corynebacterium auriscanis</name>
    <dbReference type="NCBI Taxonomy" id="99807"/>
    <lineage>
        <taxon>Bacteria</taxon>
        <taxon>Bacillati</taxon>
        <taxon>Actinomycetota</taxon>
        <taxon>Actinomycetes</taxon>
        <taxon>Mycobacteriales</taxon>
        <taxon>Corynebacteriaceae</taxon>
        <taxon>Corynebacterium</taxon>
    </lineage>
</organism>
<name>A0A0A2DLM3_9CORY</name>